<dbReference type="Pfam" id="PF00063">
    <property type="entry name" value="Myosin_head"/>
    <property type="match status" value="1"/>
</dbReference>
<keyword evidence="5" id="KW-1133">Transmembrane helix</keyword>
<dbReference type="GO" id="GO:0051015">
    <property type="term" value="F:actin filament binding"/>
    <property type="evidence" value="ECO:0007669"/>
    <property type="project" value="TreeGrafter"/>
</dbReference>
<dbReference type="Gene3D" id="6.20.240.20">
    <property type="match status" value="1"/>
</dbReference>
<dbReference type="InterPro" id="IPR027417">
    <property type="entry name" value="P-loop_NTPase"/>
</dbReference>
<keyword evidence="2" id="KW-0505">Motor protein</keyword>
<dbReference type="PANTHER" id="PTHR45615:SF27">
    <property type="entry name" value="MYOSIN HEAVY CHAIN, MUSCLE"/>
    <property type="match status" value="1"/>
</dbReference>
<dbReference type="GO" id="GO:0016460">
    <property type="term" value="C:myosin II complex"/>
    <property type="evidence" value="ECO:0007669"/>
    <property type="project" value="TreeGrafter"/>
</dbReference>
<dbReference type="GO" id="GO:0032982">
    <property type="term" value="C:myosin filament"/>
    <property type="evidence" value="ECO:0007669"/>
    <property type="project" value="TreeGrafter"/>
</dbReference>
<feature type="compositionally biased region" description="Basic and acidic residues" evidence="4">
    <location>
        <begin position="964"/>
        <end position="977"/>
    </location>
</feature>
<keyword evidence="8" id="KW-1185">Reference proteome</keyword>
<organism evidence="7 8">
    <name type="scientific">Meganyctiphanes norvegica</name>
    <name type="common">Northern krill</name>
    <name type="synonym">Thysanopoda norvegica</name>
    <dbReference type="NCBI Taxonomy" id="48144"/>
    <lineage>
        <taxon>Eukaryota</taxon>
        <taxon>Metazoa</taxon>
        <taxon>Ecdysozoa</taxon>
        <taxon>Arthropoda</taxon>
        <taxon>Crustacea</taxon>
        <taxon>Multicrustacea</taxon>
        <taxon>Malacostraca</taxon>
        <taxon>Eumalacostraca</taxon>
        <taxon>Eucarida</taxon>
        <taxon>Euphausiacea</taxon>
        <taxon>Euphausiidae</taxon>
        <taxon>Meganyctiphanes</taxon>
    </lineage>
</organism>
<dbReference type="InterPro" id="IPR001609">
    <property type="entry name" value="Myosin_head_motor_dom-like"/>
</dbReference>
<gene>
    <name evidence="7" type="ORF">MNOR_LOCUS35213</name>
</gene>
<dbReference type="GO" id="GO:0006936">
    <property type="term" value="P:muscle contraction"/>
    <property type="evidence" value="ECO:0007669"/>
    <property type="project" value="TreeGrafter"/>
</dbReference>
<dbReference type="GO" id="GO:0000146">
    <property type="term" value="F:microfilament motor activity"/>
    <property type="evidence" value="ECO:0007669"/>
    <property type="project" value="TreeGrafter"/>
</dbReference>
<comment type="caution">
    <text evidence="7">The sequence shown here is derived from an EMBL/GenBank/DDBJ whole genome shotgun (WGS) entry which is preliminary data.</text>
</comment>
<evidence type="ECO:0000256" key="2">
    <source>
        <dbReference type="PROSITE-ProRule" id="PRU00782"/>
    </source>
</evidence>
<dbReference type="GO" id="GO:0005524">
    <property type="term" value="F:ATP binding"/>
    <property type="evidence" value="ECO:0007669"/>
    <property type="project" value="InterPro"/>
</dbReference>
<dbReference type="Gene3D" id="1.20.5.340">
    <property type="match status" value="3"/>
</dbReference>
<evidence type="ECO:0000259" key="6">
    <source>
        <dbReference type="PROSITE" id="PS51456"/>
    </source>
</evidence>
<dbReference type="Proteomes" id="UP001497623">
    <property type="component" value="Unassembled WGS sequence"/>
</dbReference>
<feature type="compositionally biased region" description="Polar residues" evidence="4">
    <location>
        <begin position="952"/>
        <end position="963"/>
    </location>
</feature>
<dbReference type="PROSITE" id="PS50096">
    <property type="entry name" value="IQ"/>
    <property type="match status" value="1"/>
</dbReference>
<evidence type="ECO:0000313" key="8">
    <source>
        <dbReference type="Proteomes" id="UP001497623"/>
    </source>
</evidence>
<name>A0AAV2SD27_MEGNR</name>
<reference evidence="7 8" key="1">
    <citation type="submission" date="2024-05" db="EMBL/GenBank/DDBJ databases">
        <authorList>
            <person name="Wallberg A."/>
        </authorList>
    </citation>
    <scope>NUCLEOTIDE SEQUENCE [LARGE SCALE GENOMIC DNA]</scope>
</reference>
<feature type="coiled-coil region" evidence="3">
    <location>
        <begin position="492"/>
        <end position="778"/>
    </location>
</feature>
<dbReference type="PANTHER" id="PTHR45615">
    <property type="entry name" value="MYOSIN HEAVY CHAIN, NON-MUSCLE"/>
    <property type="match status" value="1"/>
</dbReference>
<evidence type="ECO:0000313" key="7">
    <source>
        <dbReference type="EMBL" id="CAL4179704.1"/>
    </source>
</evidence>
<evidence type="ECO:0000256" key="5">
    <source>
        <dbReference type="SAM" id="Phobius"/>
    </source>
</evidence>
<dbReference type="AlphaFoldDB" id="A0AAV2SD27"/>
<keyword evidence="5" id="KW-0812">Transmembrane</keyword>
<proteinExistence type="inferred from homology"/>
<feature type="domain" description="Myosin motor" evidence="6">
    <location>
        <begin position="337"/>
        <end position="428"/>
    </location>
</feature>
<feature type="region of interest" description="Disordered" evidence="4">
    <location>
        <begin position="952"/>
        <end position="977"/>
    </location>
</feature>
<dbReference type="Gene3D" id="4.10.270.10">
    <property type="entry name" value="Myosin, subunit A"/>
    <property type="match status" value="1"/>
</dbReference>
<dbReference type="PROSITE" id="PS51456">
    <property type="entry name" value="MYOSIN_MOTOR"/>
    <property type="match status" value="1"/>
</dbReference>
<dbReference type="GO" id="GO:0045214">
    <property type="term" value="P:sarcomere organization"/>
    <property type="evidence" value="ECO:0007669"/>
    <property type="project" value="TreeGrafter"/>
</dbReference>
<evidence type="ECO:0000256" key="4">
    <source>
        <dbReference type="SAM" id="MobiDB-lite"/>
    </source>
</evidence>
<dbReference type="SUPFAM" id="SSF90257">
    <property type="entry name" value="Myosin rod fragments"/>
    <property type="match status" value="4"/>
</dbReference>
<dbReference type="Pfam" id="PF01576">
    <property type="entry name" value="Myosin_tail_1"/>
    <property type="match status" value="1"/>
</dbReference>
<accession>A0AAV2SD27</accession>
<dbReference type="SUPFAM" id="SSF52540">
    <property type="entry name" value="P-loop containing nucleoside triphosphate hydrolases"/>
    <property type="match status" value="1"/>
</dbReference>
<dbReference type="GO" id="GO:0030017">
    <property type="term" value="C:sarcomere"/>
    <property type="evidence" value="ECO:0007669"/>
    <property type="project" value="UniProtKB-ARBA"/>
</dbReference>
<evidence type="ECO:0000256" key="1">
    <source>
        <dbReference type="ARBA" id="ARBA00023054"/>
    </source>
</evidence>
<protein>
    <recommendedName>
        <fullName evidence="6">Myosin motor domain-containing protein</fullName>
    </recommendedName>
</protein>
<keyword evidence="5" id="KW-0472">Membrane</keyword>
<sequence length="977" mass="112582">MSTNILHILDNTVESFTEMNRQCSSTQFDKKYKNRMKNELSGFFFSQKCKPSTPKNKIFSPSVNSNLQKNSIVAYCLAALQKNMFHQRYAYIYATFMTSFKTSLFLLIYIIGVTNIRCFSNSVKMFKTLSLKHRCINLGNPRTQGVSPNHVRISEEIVYGEQGFKCGFFKINLNILVASINLGQHMTSHYNIHGSGTLAHKKMDIVFGKHINLNVYDACFTQTIIKLGHTVHLCISMYINTSMYTLFYIVEKNITSLNNIDIVFFKRPILPLTNTQYSPHKKNSTENNNLSPFAATVGFVRTNFSEICTHTGNLSSGQVYLGCLMRKSLVRSACVIDAALIMHQLTCNGVLEGIRICRKGFPNRIAYADFKHRYKILASQELTNIPDNKEAATACFEKVGLDAEKWRVGHTKVFFRAGVLGELEEIRDDALGQAIGHLQAWIRGHQSRKKFQKMKEQREMLIIVQRTLRRYMKLRNWPWYLLWQDMKPLLNASRAEDEMKALAAKAAAAEKKLDDQNAKILALEAQNLTLMNQRNDLQHTLESTKSGFSSFMDKEKKLVAKTKELETQLEERIERLAAEEEARNVLFTAKQKVEQEVKNMRSSLEDFELNVQRCEQDKATKDHQIRNLTEETSHQDELINKLQKEKKHLQEANQKTAEDLQSVEDKCNHLSMLKSKLEQTLDELEDSLDREKKLRAEVDMAKRKISSDLKLTQDAVGDVEREKKEMENIILRSEKDISQYQAKIDDQSCQISKLQRQIKEQQTVIEEFEGDLVREKEARGKTEKSKQRIAKDLQEMSDRLDEAGGATAAQIELNKKRESELAKLRRDLEEHSIQHEAAIVSFRKKHNDSVAELAEQIDHLNKIKVRAEKDRDASKREAEDARAALDQVMKDKVIVEKVIKENQRHMDDLQIRMDEANRTLNDFDVCKKQLTCENGDLLRKLDDSENKNSMLSKNKLSLENQLQDTKKLADDECREHA</sequence>
<evidence type="ECO:0000256" key="3">
    <source>
        <dbReference type="SAM" id="Coils"/>
    </source>
</evidence>
<keyword evidence="1 3" id="KW-0175">Coiled coil</keyword>
<keyword evidence="2" id="KW-0518">Myosin</keyword>
<keyword evidence="2" id="KW-0009">Actin-binding</keyword>
<comment type="similarity">
    <text evidence="2">Belongs to the TRAFAC class myosin-kinesin ATPase superfamily. Myosin family.</text>
</comment>
<feature type="transmembrane region" description="Helical" evidence="5">
    <location>
        <begin position="90"/>
        <end position="112"/>
    </location>
</feature>
<dbReference type="InterPro" id="IPR002928">
    <property type="entry name" value="Myosin_tail"/>
</dbReference>
<dbReference type="EMBL" id="CAXKWB010057667">
    <property type="protein sequence ID" value="CAL4179704.1"/>
    <property type="molecule type" value="Genomic_DNA"/>
</dbReference>
<feature type="non-terminal residue" evidence="7">
    <location>
        <position position="977"/>
    </location>
</feature>
<dbReference type="SMART" id="SM00242">
    <property type="entry name" value="MYSc"/>
    <property type="match status" value="1"/>
</dbReference>
<comment type="caution">
    <text evidence="2">Lacks conserved residue(s) required for the propagation of feature annotation.</text>
</comment>